<reference evidence="1" key="1">
    <citation type="journal article" date="2020" name="Nat. Commun.">
        <title>Large-scale genome sequencing of mycorrhizal fungi provides insights into the early evolution of symbiotic traits.</title>
        <authorList>
            <person name="Miyauchi S."/>
            <person name="Kiss E."/>
            <person name="Kuo A."/>
            <person name="Drula E."/>
            <person name="Kohler A."/>
            <person name="Sanchez-Garcia M."/>
            <person name="Morin E."/>
            <person name="Andreopoulos B."/>
            <person name="Barry K.W."/>
            <person name="Bonito G."/>
            <person name="Buee M."/>
            <person name="Carver A."/>
            <person name="Chen C."/>
            <person name="Cichocki N."/>
            <person name="Clum A."/>
            <person name="Culley D."/>
            <person name="Crous P.W."/>
            <person name="Fauchery L."/>
            <person name="Girlanda M."/>
            <person name="Hayes R.D."/>
            <person name="Keri Z."/>
            <person name="LaButti K."/>
            <person name="Lipzen A."/>
            <person name="Lombard V."/>
            <person name="Magnuson J."/>
            <person name="Maillard F."/>
            <person name="Murat C."/>
            <person name="Nolan M."/>
            <person name="Ohm R.A."/>
            <person name="Pangilinan J."/>
            <person name="Pereira M.F."/>
            <person name="Perotto S."/>
            <person name="Peter M."/>
            <person name="Pfister S."/>
            <person name="Riley R."/>
            <person name="Sitrit Y."/>
            <person name="Stielow J.B."/>
            <person name="Szollosi G."/>
            <person name="Zifcakova L."/>
            <person name="Stursova M."/>
            <person name="Spatafora J.W."/>
            <person name="Tedersoo L."/>
            <person name="Vaario L.M."/>
            <person name="Yamada A."/>
            <person name="Yan M."/>
            <person name="Wang P."/>
            <person name="Xu J."/>
            <person name="Bruns T."/>
            <person name="Baldrian P."/>
            <person name="Vilgalys R."/>
            <person name="Dunand C."/>
            <person name="Henrissat B."/>
            <person name="Grigoriev I.V."/>
            <person name="Hibbett D."/>
            <person name="Nagy L.G."/>
            <person name="Martin F.M."/>
        </authorList>
    </citation>
    <scope>NUCLEOTIDE SEQUENCE</scope>
    <source>
        <strain evidence="1">UH-Tt-Lm1</strain>
    </source>
</reference>
<reference evidence="1" key="2">
    <citation type="submission" date="2020-11" db="EMBL/GenBank/DDBJ databases">
        <authorList>
            <consortium name="DOE Joint Genome Institute"/>
            <person name="Kuo A."/>
            <person name="Miyauchi S."/>
            <person name="Kiss E."/>
            <person name="Drula E."/>
            <person name="Kohler A."/>
            <person name="Sanchez-Garcia M."/>
            <person name="Andreopoulos B."/>
            <person name="Barry K.W."/>
            <person name="Bonito G."/>
            <person name="Buee M."/>
            <person name="Carver A."/>
            <person name="Chen C."/>
            <person name="Cichocki N."/>
            <person name="Clum A."/>
            <person name="Culley D."/>
            <person name="Crous P.W."/>
            <person name="Fauchery L."/>
            <person name="Girlanda M."/>
            <person name="Hayes R."/>
            <person name="Keri Z."/>
            <person name="Labutti K."/>
            <person name="Lipzen A."/>
            <person name="Lombard V."/>
            <person name="Magnuson J."/>
            <person name="Maillard F."/>
            <person name="Morin E."/>
            <person name="Murat C."/>
            <person name="Nolan M."/>
            <person name="Ohm R."/>
            <person name="Pangilinan J."/>
            <person name="Pereira M."/>
            <person name="Perotto S."/>
            <person name="Peter M."/>
            <person name="Riley R."/>
            <person name="Sitrit Y."/>
            <person name="Stielow B."/>
            <person name="Szollosi G."/>
            <person name="Zifcakova L."/>
            <person name="Stursova M."/>
            <person name="Spatafora J.W."/>
            <person name="Tedersoo L."/>
            <person name="Vaario L.-M."/>
            <person name="Yamada A."/>
            <person name="Yan M."/>
            <person name="Wang P."/>
            <person name="Xu J."/>
            <person name="Bruns T."/>
            <person name="Baldrian P."/>
            <person name="Vilgalys R."/>
            <person name="Henrissat B."/>
            <person name="Grigoriev I.V."/>
            <person name="Hibbett D."/>
            <person name="Nagy L.G."/>
            <person name="Martin F.M."/>
        </authorList>
    </citation>
    <scope>NUCLEOTIDE SEQUENCE</scope>
    <source>
        <strain evidence="1">UH-Tt-Lm1</strain>
    </source>
</reference>
<organism evidence="1 2">
    <name type="scientific">Thelephora terrestris</name>
    <dbReference type="NCBI Taxonomy" id="56493"/>
    <lineage>
        <taxon>Eukaryota</taxon>
        <taxon>Fungi</taxon>
        <taxon>Dikarya</taxon>
        <taxon>Basidiomycota</taxon>
        <taxon>Agaricomycotina</taxon>
        <taxon>Agaricomycetes</taxon>
        <taxon>Thelephorales</taxon>
        <taxon>Thelephoraceae</taxon>
        <taxon>Thelephora</taxon>
    </lineage>
</organism>
<comment type="caution">
    <text evidence="1">The sequence shown here is derived from an EMBL/GenBank/DDBJ whole genome shotgun (WGS) entry which is preliminary data.</text>
</comment>
<protein>
    <submittedName>
        <fullName evidence="1">Uncharacterized protein</fullName>
    </submittedName>
</protein>
<sequence length="380" mass="42212">MQQTFPQEVIDDLIDWVSVGSVGQRDPNLRACSLVAHPWVERSRRNLFYSIELASTPDISNWIENIGPGVGGVSRHVKKLWIHCGWDHWSQRFTSTEHLKSFSRVEELRLTYWYGGGATNEQVEEAFGGFGQSVRSLSISLPRGDAGSFLHLLSLFPHLDDLSIMTPYLDETSEPLPRGVVAVRGSLVLDGVQEYLADALVGDGLRPKVLRVTIPNLITYDALLAACAPTVEAVSLSPTFGTGACLDHTSLAGFTSLRHVEIKLTHPKCFFADVHTVLRPVPSPYLERVTFNFSQNIGRADLEEPETASAWVNADEVLYDLSTRWPQRKLLLVIKGKFDPTSPIGDLAGTMSSLLPRFMDVGRVETEVSTDIFRRPEHGM</sequence>
<evidence type="ECO:0000313" key="1">
    <source>
        <dbReference type="EMBL" id="KAF9786509.1"/>
    </source>
</evidence>
<keyword evidence="2" id="KW-1185">Reference proteome</keyword>
<name>A0A9P6HHW3_9AGAM</name>
<dbReference type="AlphaFoldDB" id="A0A9P6HHW3"/>
<dbReference type="EMBL" id="WIUZ02000006">
    <property type="protein sequence ID" value="KAF9786509.1"/>
    <property type="molecule type" value="Genomic_DNA"/>
</dbReference>
<accession>A0A9P6HHW3</accession>
<dbReference type="Proteomes" id="UP000736335">
    <property type="component" value="Unassembled WGS sequence"/>
</dbReference>
<evidence type="ECO:0000313" key="2">
    <source>
        <dbReference type="Proteomes" id="UP000736335"/>
    </source>
</evidence>
<dbReference type="OrthoDB" id="10342956at2759"/>
<gene>
    <name evidence="1" type="ORF">BJ322DRAFT_1020524</name>
</gene>
<proteinExistence type="predicted"/>